<accession>A0A0N5C579</accession>
<sequence length="634" mass="73798">MASTFMRMFNKSKKHNKENEVSFARNRDSRCSTKSNSGWDNSKYKYGDGGVYTGNVDVTKSSYAYSVPTAPKKTRGPRSCPGVPMYTIDERHSLRENKGRSRQNPYVNESYYEGKKHRKHEIDRMNQSVILNTSLMSQSTYHKKNHNVLNNRNLNEFISTSEYDSSGPSPLSMCRRNNYKISDIHSKYRYPDERDSLNYTDNDDTDYEDNFDHLLRMKVKEYQDKYYKWRNKAKEMRNKYASELLHYQSQIEKLEDCIDKQQKRMKEIDRRLSFEVAKNRELEKSLRNADEELKKWKLKVKNQENMLSDKFSQINHSHTDESTIPIAGAGEALCVLTDSNADILNNLAHKNKMNSSLMFNNFIPRSGDEGDDDCYVFKNTRHTDNESTCNLEQTRDCPRSNSVLSQCNHPSPLEPYVMESVCTTIEEEYCSLTGGEMTCDKKTIHFAPLASMEKFDEKLSDCVSITREEKDDKKENIKKIEINDSLHKIKKSPLRKSLSDSNIQEIRKPKIKGTISPPPSLEDYVEKEVELKPPLPPKPSHLSKYKTKAVPLSEYYPYSSDDEIDSNTALIERQLRKRGDRVKFVPPRKVINSKTYSCYRNQERKAMETFEYLHDFSTDVSGLQSSPDYISPYH</sequence>
<feature type="region of interest" description="Disordered" evidence="2">
    <location>
        <begin position="1"/>
        <end position="39"/>
    </location>
</feature>
<organism evidence="3 4">
    <name type="scientific">Strongyloides papillosus</name>
    <name type="common">Intestinal threadworm</name>
    <dbReference type="NCBI Taxonomy" id="174720"/>
    <lineage>
        <taxon>Eukaryota</taxon>
        <taxon>Metazoa</taxon>
        <taxon>Ecdysozoa</taxon>
        <taxon>Nematoda</taxon>
        <taxon>Chromadorea</taxon>
        <taxon>Rhabditida</taxon>
        <taxon>Tylenchina</taxon>
        <taxon>Panagrolaimomorpha</taxon>
        <taxon>Strongyloidoidea</taxon>
        <taxon>Strongyloididae</taxon>
        <taxon>Strongyloides</taxon>
    </lineage>
</organism>
<feature type="compositionally biased region" description="Basic and acidic residues" evidence="2">
    <location>
        <begin position="17"/>
        <end position="31"/>
    </location>
</feature>
<protein>
    <submittedName>
        <fullName evidence="4">FH2 domain-containing protein</fullName>
    </submittedName>
</protein>
<dbReference type="Proteomes" id="UP000046392">
    <property type="component" value="Unplaced"/>
</dbReference>
<evidence type="ECO:0000313" key="4">
    <source>
        <dbReference type="WBParaSite" id="SPAL_0001310600.2"/>
    </source>
</evidence>
<evidence type="ECO:0000256" key="1">
    <source>
        <dbReference type="SAM" id="Coils"/>
    </source>
</evidence>
<name>A0A0N5C579_STREA</name>
<keyword evidence="3" id="KW-1185">Reference proteome</keyword>
<proteinExistence type="predicted"/>
<feature type="coiled-coil region" evidence="1">
    <location>
        <begin position="219"/>
        <end position="306"/>
    </location>
</feature>
<dbReference type="WBParaSite" id="SPAL_0001310600.2">
    <property type="protein sequence ID" value="SPAL_0001310600.2"/>
    <property type="gene ID" value="SPAL_0001310600"/>
</dbReference>
<dbReference type="AlphaFoldDB" id="A0A0N5C579"/>
<reference evidence="4" key="1">
    <citation type="submission" date="2017-02" db="UniProtKB">
        <authorList>
            <consortium name="WormBaseParasite"/>
        </authorList>
    </citation>
    <scope>IDENTIFICATION</scope>
</reference>
<keyword evidence="1" id="KW-0175">Coiled coil</keyword>
<evidence type="ECO:0000256" key="2">
    <source>
        <dbReference type="SAM" id="MobiDB-lite"/>
    </source>
</evidence>
<evidence type="ECO:0000313" key="3">
    <source>
        <dbReference type="Proteomes" id="UP000046392"/>
    </source>
</evidence>